<dbReference type="EMBL" id="PGFA01000001">
    <property type="protein sequence ID" value="PJJ59811.1"/>
    <property type="molecule type" value="Genomic_DNA"/>
</dbReference>
<organism evidence="1 2">
    <name type="scientific">Hymenobacter chitinivorans DSM 11115</name>
    <dbReference type="NCBI Taxonomy" id="1121954"/>
    <lineage>
        <taxon>Bacteria</taxon>
        <taxon>Pseudomonadati</taxon>
        <taxon>Bacteroidota</taxon>
        <taxon>Cytophagia</taxon>
        <taxon>Cytophagales</taxon>
        <taxon>Hymenobacteraceae</taxon>
        <taxon>Hymenobacter</taxon>
    </lineage>
</organism>
<dbReference type="Gene3D" id="3.20.20.80">
    <property type="entry name" value="Glycosidases"/>
    <property type="match status" value="1"/>
</dbReference>
<dbReference type="Proteomes" id="UP000228535">
    <property type="component" value="Unassembled WGS sequence"/>
</dbReference>
<evidence type="ECO:0000313" key="1">
    <source>
        <dbReference type="EMBL" id="PJJ59811.1"/>
    </source>
</evidence>
<reference evidence="1 2" key="1">
    <citation type="submission" date="2017-11" db="EMBL/GenBank/DDBJ databases">
        <title>Genomic Encyclopedia of Archaeal and Bacterial Type Strains, Phase II (KMG-II): From Individual Species to Whole Genera.</title>
        <authorList>
            <person name="Goeker M."/>
        </authorList>
    </citation>
    <scope>NUCLEOTIDE SEQUENCE [LARGE SCALE GENOMIC DNA]</scope>
    <source>
        <strain evidence="1 2">DSM 11115</strain>
    </source>
</reference>
<dbReference type="InterPro" id="IPR017853">
    <property type="entry name" value="GH"/>
</dbReference>
<proteinExistence type="predicted"/>
<keyword evidence="2" id="KW-1185">Reference proteome</keyword>
<evidence type="ECO:0000313" key="2">
    <source>
        <dbReference type="Proteomes" id="UP000228535"/>
    </source>
</evidence>
<dbReference type="AlphaFoldDB" id="A0A2M9BPC4"/>
<sequence length="491" mass="55124">MGSALHKAHGAEPAGQAAAGLSWVQVAPGAPYFITDQGQSWTPIGQNDAVTWPDFAGLFQRRDRAAVDRHLAWLSAHGVTCLRFMLEYCQTENRYLERPVGHFQPNMVRFWDDLLALCEKHSLRLLLTPYDTFWMWRRWAHHPYNQALGGPCRRRNQWLLCPATRQAIKNRLSFATARWGGSGALFAWDLWNEIHPAQAGNDTAIFHEFISDISQHLRQEEERLHGRSHPQTVSVFGPVLGQYPSVAEVIFRHPQLDFASTHFYDKATIDNPRDTVASAICTGRLVREALAHLDPGRPFFDSEHGPIHAFKDRKRTLPEPFDDEYFRHMQWAHLAAGGAGGGLRWPYRQPHALPPGMRAAQRRLASFTKLIDWPTFRRRNLSAELKLSTSAVTGFACGDEAQAVVWLLRQDQRDRQRLVPKNAPAVSVQVRVPGLGPGRYQIVCWDTRAGRPTGQLTATAAAGGLLLHLPSFVTDIALAVRPQPGPAADHS</sequence>
<comment type="caution">
    <text evidence="1">The sequence shown here is derived from an EMBL/GenBank/DDBJ whole genome shotgun (WGS) entry which is preliminary data.</text>
</comment>
<protein>
    <submittedName>
        <fullName evidence="1">Mannan endo-1,4-beta-mannosidase</fullName>
    </submittedName>
</protein>
<name>A0A2M9BPC4_9BACT</name>
<accession>A0A2M9BPC4</accession>
<gene>
    <name evidence="1" type="ORF">CLV45_1233</name>
</gene>
<dbReference type="RefSeq" id="WP_211289907.1">
    <property type="nucleotide sequence ID" value="NZ_PGFA01000001.1"/>
</dbReference>
<dbReference type="SUPFAM" id="SSF51445">
    <property type="entry name" value="(Trans)glycosidases"/>
    <property type="match status" value="1"/>
</dbReference>